<gene>
    <name evidence="2" type="ORF">ASCRUDRAFT_85610</name>
</gene>
<dbReference type="PANTHER" id="PTHR28199:SF1">
    <property type="entry name" value="PROCESSING OF GAS1 AND ALP PROTEIN 2"/>
    <property type="match status" value="1"/>
</dbReference>
<evidence type="ECO:0000256" key="1">
    <source>
        <dbReference type="SAM" id="Phobius"/>
    </source>
</evidence>
<dbReference type="Pfam" id="PF07543">
    <property type="entry name" value="PGA2"/>
    <property type="match status" value="1"/>
</dbReference>
<dbReference type="GeneID" id="30968539"/>
<sequence length="160" mass="18903">MSESLTPTTTFLDLLYKFQNAIPSFYFNLILHHCPDDILNIDYTRAVRLIIIVSAYIFFRKLFVNHQKIKTSKNLLKKHTDANNVDYLFNNSLENQNQNQVQNNITHNQNQNDQTDKNKSFSWGKQTREKNAKILNTYKQKISNFNNDDDLDDIKELLED</sequence>
<dbReference type="EMBL" id="KV454479">
    <property type="protein sequence ID" value="ODV61316.1"/>
    <property type="molecule type" value="Genomic_DNA"/>
</dbReference>
<evidence type="ECO:0000313" key="3">
    <source>
        <dbReference type="Proteomes" id="UP000095038"/>
    </source>
</evidence>
<keyword evidence="3" id="KW-1185">Reference proteome</keyword>
<feature type="transmembrane region" description="Helical" evidence="1">
    <location>
        <begin position="46"/>
        <end position="63"/>
    </location>
</feature>
<dbReference type="AlphaFoldDB" id="A0A1D2VI29"/>
<dbReference type="RefSeq" id="XP_020047623.1">
    <property type="nucleotide sequence ID" value="XM_020194903.1"/>
</dbReference>
<proteinExistence type="predicted"/>
<dbReference type="InParanoid" id="A0A1D2VI29"/>
<dbReference type="PANTHER" id="PTHR28199">
    <property type="entry name" value="PROCESSING OF GAS1 AND ALP PROTEIN 2"/>
    <property type="match status" value="1"/>
</dbReference>
<evidence type="ECO:0000313" key="2">
    <source>
        <dbReference type="EMBL" id="ODV61316.1"/>
    </source>
</evidence>
<keyword evidence="1" id="KW-1133">Transmembrane helix</keyword>
<dbReference type="Proteomes" id="UP000095038">
    <property type="component" value="Unassembled WGS sequence"/>
</dbReference>
<name>A0A1D2VI29_9ASCO</name>
<reference evidence="3" key="1">
    <citation type="submission" date="2016-05" db="EMBL/GenBank/DDBJ databases">
        <title>Comparative genomics of biotechnologically important yeasts.</title>
        <authorList>
            <consortium name="DOE Joint Genome Institute"/>
            <person name="Riley R."/>
            <person name="Haridas S."/>
            <person name="Wolfe K.H."/>
            <person name="Lopes M.R."/>
            <person name="Hittinger C.T."/>
            <person name="Goker M."/>
            <person name="Salamov A."/>
            <person name="Wisecaver J."/>
            <person name="Long T.M."/>
            <person name="Aerts A.L."/>
            <person name="Barry K."/>
            <person name="Choi C."/>
            <person name="Clum A."/>
            <person name="Coughlan A.Y."/>
            <person name="Deshpande S."/>
            <person name="Douglass A.P."/>
            <person name="Hanson S.J."/>
            <person name="Klenk H.-P."/>
            <person name="Labutti K."/>
            <person name="Lapidus A."/>
            <person name="Lindquist E."/>
            <person name="Lipzen A."/>
            <person name="Meier-Kolthoff J.P."/>
            <person name="Ohm R.A."/>
            <person name="Otillar R.P."/>
            <person name="Pangilinan J."/>
            <person name="Peng Y."/>
            <person name="Rokas A."/>
            <person name="Rosa C.A."/>
            <person name="Scheuner C."/>
            <person name="Sibirny A.A."/>
            <person name="Slot J.C."/>
            <person name="Stielow J.B."/>
            <person name="Sun H."/>
            <person name="Kurtzman C.P."/>
            <person name="Blackwell M."/>
            <person name="Grigoriev I.V."/>
            <person name="Jeffries T.W."/>
        </authorList>
    </citation>
    <scope>NUCLEOTIDE SEQUENCE [LARGE SCALE GENOMIC DNA]</scope>
    <source>
        <strain evidence="3">DSM 1968</strain>
    </source>
</reference>
<protein>
    <submittedName>
        <fullName evidence="2">Uncharacterized protein</fullName>
    </submittedName>
</protein>
<accession>A0A1D2VI29</accession>
<organism evidence="2 3">
    <name type="scientific">Ascoidea rubescens DSM 1968</name>
    <dbReference type="NCBI Taxonomy" id="1344418"/>
    <lineage>
        <taxon>Eukaryota</taxon>
        <taxon>Fungi</taxon>
        <taxon>Dikarya</taxon>
        <taxon>Ascomycota</taxon>
        <taxon>Saccharomycotina</taxon>
        <taxon>Saccharomycetes</taxon>
        <taxon>Ascoideaceae</taxon>
        <taxon>Ascoidea</taxon>
    </lineage>
</organism>
<keyword evidence="1" id="KW-0472">Membrane</keyword>
<keyword evidence="1" id="KW-0812">Transmembrane</keyword>
<dbReference type="InterPro" id="IPR011431">
    <property type="entry name" value="Trafficking_Pga2"/>
</dbReference>
<dbReference type="GO" id="GO:0015031">
    <property type="term" value="P:protein transport"/>
    <property type="evidence" value="ECO:0007669"/>
    <property type="project" value="TreeGrafter"/>
</dbReference>